<protein>
    <recommendedName>
        <fullName evidence="2">Nephrocystin 3-like N-terminal domain-containing protein</fullName>
    </recommendedName>
</protein>
<sequence length="192" mass="21636">FLPPALKKLFDHIAPSAFHNSADRHDPPKCHPRTREAILRKILDWARDPHNLRLLMWIYGPAGAGKSAIMQTMAEILEELGILGGSFFFFRGAAQRNEKTHLIATLAYQLTQKVPSLVPYISTAMDNDPAIFTRTLETQMRTLVIDPMSAAARDDPRSNVWCYVMLVDGLDECSPPESHKEIITLLNNHSFV</sequence>
<dbReference type="PANTHER" id="PTHR10039">
    <property type="entry name" value="AMELOGENIN"/>
    <property type="match status" value="1"/>
</dbReference>
<dbReference type="InterPro" id="IPR056884">
    <property type="entry name" value="NPHP3-like_N"/>
</dbReference>
<feature type="non-terminal residue" evidence="3">
    <location>
        <position position="1"/>
    </location>
</feature>
<organism evidence="3 4">
    <name type="scientific">Hypholoma sublateritium (strain FD-334 SS-4)</name>
    <dbReference type="NCBI Taxonomy" id="945553"/>
    <lineage>
        <taxon>Eukaryota</taxon>
        <taxon>Fungi</taxon>
        <taxon>Dikarya</taxon>
        <taxon>Basidiomycota</taxon>
        <taxon>Agaricomycotina</taxon>
        <taxon>Agaricomycetes</taxon>
        <taxon>Agaricomycetidae</taxon>
        <taxon>Agaricales</taxon>
        <taxon>Agaricineae</taxon>
        <taxon>Strophariaceae</taxon>
        <taxon>Hypholoma</taxon>
    </lineage>
</organism>
<keyword evidence="1" id="KW-0677">Repeat</keyword>
<keyword evidence="4" id="KW-1185">Reference proteome</keyword>
<evidence type="ECO:0000256" key="1">
    <source>
        <dbReference type="ARBA" id="ARBA00022737"/>
    </source>
</evidence>
<gene>
    <name evidence="3" type="ORF">HYPSUDRAFT_1092317</name>
</gene>
<dbReference type="Gene3D" id="3.40.50.300">
    <property type="entry name" value="P-loop containing nucleotide triphosphate hydrolases"/>
    <property type="match status" value="1"/>
</dbReference>
<dbReference type="SUPFAM" id="SSF52540">
    <property type="entry name" value="P-loop containing nucleoside triphosphate hydrolases"/>
    <property type="match status" value="1"/>
</dbReference>
<dbReference type="OrthoDB" id="5106486at2759"/>
<dbReference type="PANTHER" id="PTHR10039:SF5">
    <property type="entry name" value="NACHT DOMAIN-CONTAINING PROTEIN"/>
    <property type="match status" value="1"/>
</dbReference>
<dbReference type="EMBL" id="KN817567">
    <property type="protein sequence ID" value="KJA20442.1"/>
    <property type="molecule type" value="Genomic_DNA"/>
</dbReference>
<dbReference type="Pfam" id="PF24883">
    <property type="entry name" value="NPHP3_N"/>
    <property type="match status" value="1"/>
</dbReference>
<evidence type="ECO:0000313" key="3">
    <source>
        <dbReference type="EMBL" id="KJA20442.1"/>
    </source>
</evidence>
<reference evidence="4" key="1">
    <citation type="submission" date="2014-04" db="EMBL/GenBank/DDBJ databases">
        <title>Evolutionary Origins and Diversification of the Mycorrhizal Mutualists.</title>
        <authorList>
            <consortium name="DOE Joint Genome Institute"/>
            <consortium name="Mycorrhizal Genomics Consortium"/>
            <person name="Kohler A."/>
            <person name="Kuo A."/>
            <person name="Nagy L.G."/>
            <person name="Floudas D."/>
            <person name="Copeland A."/>
            <person name="Barry K.W."/>
            <person name="Cichocki N."/>
            <person name="Veneault-Fourrey C."/>
            <person name="LaButti K."/>
            <person name="Lindquist E.A."/>
            <person name="Lipzen A."/>
            <person name="Lundell T."/>
            <person name="Morin E."/>
            <person name="Murat C."/>
            <person name="Riley R."/>
            <person name="Ohm R."/>
            <person name="Sun H."/>
            <person name="Tunlid A."/>
            <person name="Henrissat B."/>
            <person name="Grigoriev I.V."/>
            <person name="Hibbett D.S."/>
            <person name="Martin F."/>
        </authorList>
    </citation>
    <scope>NUCLEOTIDE SEQUENCE [LARGE SCALE GENOMIC DNA]</scope>
    <source>
        <strain evidence="4">FD-334 SS-4</strain>
    </source>
</reference>
<accession>A0A0D2L167</accession>
<dbReference type="STRING" id="945553.A0A0D2L167"/>
<name>A0A0D2L167_HYPSF</name>
<evidence type="ECO:0000313" key="4">
    <source>
        <dbReference type="Proteomes" id="UP000054270"/>
    </source>
</evidence>
<proteinExistence type="predicted"/>
<evidence type="ECO:0000259" key="2">
    <source>
        <dbReference type="Pfam" id="PF24883"/>
    </source>
</evidence>
<dbReference type="AlphaFoldDB" id="A0A0D2L167"/>
<dbReference type="Proteomes" id="UP000054270">
    <property type="component" value="Unassembled WGS sequence"/>
</dbReference>
<dbReference type="InterPro" id="IPR027417">
    <property type="entry name" value="P-loop_NTPase"/>
</dbReference>
<dbReference type="OMA" id="CKDVEQY"/>
<feature type="domain" description="Nephrocystin 3-like N-terminal" evidence="2">
    <location>
        <begin position="41"/>
        <end position="188"/>
    </location>
</feature>